<keyword evidence="2" id="KW-0813">Transport</keyword>
<dbReference type="GO" id="GO:0016887">
    <property type="term" value="F:ATP hydrolysis activity"/>
    <property type="evidence" value="ECO:0007669"/>
    <property type="project" value="InterPro"/>
</dbReference>
<dbReference type="RefSeq" id="WP_018166912.1">
    <property type="nucleotide sequence ID" value="NZ_RQZA01000002.1"/>
</dbReference>
<organism evidence="8 9">
    <name type="scientific">Streptococcus minor</name>
    <dbReference type="NCBI Taxonomy" id="229549"/>
    <lineage>
        <taxon>Bacteria</taxon>
        <taxon>Bacillati</taxon>
        <taxon>Bacillota</taxon>
        <taxon>Bacilli</taxon>
        <taxon>Lactobacillales</taxon>
        <taxon>Streptococcaceae</taxon>
        <taxon>Streptococcus</taxon>
    </lineage>
</organism>
<dbReference type="SMART" id="SM00382">
    <property type="entry name" value="AAA"/>
    <property type="match status" value="1"/>
</dbReference>
<evidence type="ECO:0000256" key="4">
    <source>
        <dbReference type="ARBA" id="ARBA00022840"/>
    </source>
</evidence>
<evidence type="ECO:0000256" key="6">
    <source>
        <dbReference type="ARBA" id="ARBA00022927"/>
    </source>
</evidence>
<dbReference type="GO" id="GO:0055085">
    <property type="term" value="P:transmembrane transport"/>
    <property type="evidence" value="ECO:0007669"/>
    <property type="project" value="UniProtKB-ARBA"/>
</dbReference>
<keyword evidence="6" id="KW-0653">Protein transport</keyword>
<dbReference type="InterPro" id="IPR050319">
    <property type="entry name" value="ABC_transp_ATP-bind"/>
</dbReference>
<name>A0A3P1VDC3_9STRE</name>
<evidence type="ECO:0000256" key="3">
    <source>
        <dbReference type="ARBA" id="ARBA00022741"/>
    </source>
</evidence>
<dbReference type="GO" id="GO:0015833">
    <property type="term" value="P:peptide transport"/>
    <property type="evidence" value="ECO:0007669"/>
    <property type="project" value="UniProtKB-KW"/>
</dbReference>
<dbReference type="PROSITE" id="PS00211">
    <property type="entry name" value="ABC_TRANSPORTER_1"/>
    <property type="match status" value="1"/>
</dbReference>
<dbReference type="Pfam" id="PF08352">
    <property type="entry name" value="oligo_HPY"/>
    <property type="match status" value="1"/>
</dbReference>
<dbReference type="AlphaFoldDB" id="A0A3P1VDC3"/>
<dbReference type="PANTHER" id="PTHR43776:SF8">
    <property type="entry name" value="ABC TRANSPORTER, ATP-BINDING PROTEIN"/>
    <property type="match status" value="1"/>
</dbReference>
<dbReference type="STRING" id="1123309.GCA_000377005_00997"/>
<dbReference type="InterPro" id="IPR013563">
    <property type="entry name" value="Oligopep_ABC_C"/>
</dbReference>
<dbReference type="InterPro" id="IPR003439">
    <property type="entry name" value="ABC_transporter-like_ATP-bd"/>
</dbReference>
<feature type="domain" description="ABC transporter" evidence="7">
    <location>
        <begin position="7"/>
        <end position="245"/>
    </location>
</feature>
<dbReference type="PROSITE" id="PS50893">
    <property type="entry name" value="ABC_TRANSPORTER_2"/>
    <property type="match status" value="1"/>
</dbReference>
<evidence type="ECO:0000256" key="5">
    <source>
        <dbReference type="ARBA" id="ARBA00022856"/>
    </source>
</evidence>
<reference evidence="8 9" key="1">
    <citation type="submission" date="2018-11" db="EMBL/GenBank/DDBJ databases">
        <title>Genomes From Bacteria Associated with the Canine Oral Cavity: a Test Case for Automated Genome-Based Taxonomic Assignment.</title>
        <authorList>
            <person name="Coil D.A."/>
            <person name="Jospin G."/>
            <person name="Darling A.E."/>
            <person name="Wallis C."/>
            <person name="Davis I.J."/>
            <person name="Harris S."/>
            <person name="Eisen J.A."/>
            <person name="Holcombe L.J."/>
            <person name="O'Flynn C."/>
        </authorList>
    </citation>
    <scope>NUCLEOTIDE SEQUENCE [LARGE SCALE GENOMIC DNA]</scope>
    <source>
        <strain evidence="8 9">OH4621_COT-116</strain>
    </source>
</reference>
<dbReference type="Proteomes" id="UP000281771">
    <property type="component" value="Unassembled WGS sequence"/>
</dbReference>
<evidence type="ECO:0000313" key="8">
    <source>
        <dbReference type="EMBL" id="RRD31768.1"/>
    </source>
</evidence>
<evidence type="ECO:0000256" key="2">
    <source>
        <dbReference type="ARBA" id="ARBA00022448"/>
    </source>
</evidence>
<dbReference type="InterPro" id="IPR017871">
    <property type="entry name" value="ABC_transporter-like_CS"/>
</dbReference>
<evidence type="ECO:0000313" key="9">
    <source>
        <dbReference type="Proteomes" id="UP000281771"/>
    </source>
</evidence>
<dbReference type="GO" id="GO:0005524">
    <property type="term" value="F:ATP binding"/>
    <property type="evidence" value="ECO:0007669"/>
    <property type="project" value="UniProtKB-KW"/>
</dbReference>
<dbReference type="InterPro" id="IPR003593">
    <property type="entry name" value="AAA+_ATPase"/>
</dbReference>
<evidence type="ECO:0000256" key="1">
    <source>
        <dbReference type="ARBA" id="ARBA00005417"/>
    </source>
</evidence>
<comment type="similarity">
    <text evidence="1">Belongs to the ABC transporter superfamily.</text>
</comment>
<sequence>MNREVLITVRDLQKIYSKKNLFGQEQYQIAVDGVTLTLYKGETLGLVGESGSGKSTLSKLILGLETPSQGQVDYVGLSQADLANQALQIIYQDPYSALNPYLSALELVKEPLYQWPKEEAEAMALAMLERVGITGDAVHKRPKSFSGGQRQRIGIARAVVSRPQFVVCDEPTSALDVSIQAQILQLLSELQEEYQLSYLFISHDLTVVKHFAQRIAVLYKGSLVELAPAEKLFANPQHPYTQYLLSANLPLSPHQARLQLQQISSQIQDFELSADDDWLEVETNHFVRKSKRESQ</sequence>
<gene>
    <name evidence="8" type="ORF">EII38_03165</name>
</gene>
<dbReference type="PANTHER" id="PTHR43776">
    <property type="entry name" value="TRANSPORT ATP-BINDING PROTEIN"/>
    <property type="match status" value="1"/>
</dbReference>
<comment type="caution">
    <text evidence="8">The sequence shown here is derived from an EMBL/GenBank/DDBJ whole genome shotgun (WGS) entry which is preliminary data.</text>
</comment>
<dbReference type="SUPFAM" id="SSF52540">
    <property type="entry name" value="P-loop containing nucleoside triphosphate hydrolases"/>
    <property type="match status" value="1"/>
</dbReference>
<keyword evidence="9" id="KW-1185">Reference proteome</keyword>
<dbReference type="GO" id="GO:0015031">
    <property type="term" value="P:protein transport"/>
    <property type="evidence" value="ECO:0007669"/>
    <property type="project" value="UniProtKB-KW"/>
</dbReference>
<proteinExistence type="inferred from homology"/>
<protein>
    <submittedName>
        <fullName evidence="8">ABC transporter ATP-binding protein</fullName>
    </submittedName>
</protein>
<dbReference type="EMBL" id="RQZA01000002">
    <property type="protein sequence ID" value="RRD31768.1"/>
    <property type="molecule type" value="Genomic_DNA"/>
</dbReference>
<dbReference type="CDD" id="cd03257">
    <property type="entry name" value="ABC_NikE_OppD_transporters"/>
    <property type="match status" value="1"/>
</dbReference>
<keyword evidence="5" id="KW-0571">Peptide transport</keyword>
<accession>A0A3P1VDC3</accession>
<dbReference type="Gene3D" id="3.40.50.300">
    <property type="entry name" value="P-loop containing nucleotide triphosphate hydrolases"/>
    <property type="match status" value="1"/>
</dbReference>
<evidence type="ECO:0000259" key="7">
    <source>
        <dbReference type="PROSITE" id="PS50893"/>
    </source>
</evidence>
<dbReference type="Pfam" id="PF00005">
    <property type="entry name" value="ABC_tran"/>
    <property type="match status" value="1"/>
</dbReference>
<dbReference type="InterPro" id="IPR027417">
    <property type="entry name" value="P-loop_NTPase"/>
</dbReference>
<keyword evidence="4 8" id="KW-0067">ATP-binding</keyword>
<keyword evidence="3" id="KW-0547">Nucleotide-binding</keyword>